<reference evidence="2 3" key="1">
    <citation type="submission" date="2018-08" db="EMBL/GenBank/DDBJ databases">
        <title>Verrucosispora craniellae sp. nov., isolated from a marine sponge in the South China Sea.</title>
        <authorList>
            <person name="Li L."/>
            <person name="Lin H.W."/>
        </authorList>
    </citation>
    <scope>NUCLEOTIDE SEQUENCE [LARGE SCALE GENOMIC DNA]</scope>
    <source>
        <strain evidence="2 3">LHW63014</strain>
    </source>
</reference>
<evidence type="ECO:0000313" key="2">
    <source>
        <dbReference type="EMBL" id="RFS45600.1"/>
    </source>
</evidence>
<comment type="caution">
    <text evidence="2">The sequence shown here is derived from an EMBL/GenBank/DDBJ whole genome shotgun (WGS) entry which is preliminary data.</text>
</comment>
<feature type="transmembrane region" description="Helical" evidence="1">
    <location>
        <begin position="167"/>
        <end position="187"/>
    </location>
</feature>
<dbReference type="EMBL" id="QVFU01000015">
    <property type="protein sequence ID" value="RFS45600.1"/>
    <property type="molecule type" value="Genomic_DNA"/>
</dbReference>
<keyword evidence="1" id="KW-1133">Transmembrane helix</keyword>
<dbReference type="NCBIfam" id="TIGR02185">
    <property type="entry name" value="Trep_Strep"/>
    <property type="match status" value="1"/>
</dbReference>
<feature type="transmembrane region" description="Helical" evidence="1">
    <location>
        <begin position="16"/>
        <end position="38"/>
    </location>
</feature>
<feature type="transmembrane region" description="Helical" evidence="1">
    <location>
        <begin position="71"/>
        <end position="102"/>
    </location>
</feature>
<keyword evidence="1" id="KW-0472">Membrane</keyword>
<protein>
    <submittedName>
        <fullName evidence="2">Trep_Strep domain-containing protein</fullName>
    </submittedName>
</protein>
<feature type="transmembrane region" description="Helical" evidence="1">
    <location>
        <begin position="44"/>
        <end position="64"/>
    </location>
</feature>
<evidence type="ECO:0000313" key="3">
    <source>
        <dbReference type="Proteomes" id="UP000262621"/>
    </source>
</evidence>
<gene>
    <name evidence="2" type="ORF">D0Q02_16020</name>
</gene>
<evidence type="ECO:0000256" key="1">
    <source>
        <dbReference type="SAM" id="Phobius"/>
    </source>
</evidence>
<sequence length="201" mass="21369">MTHPVQLRSRLDVRDLITVGVLAAVALVISVIVGVASATTVIGAFFYTAVAAFFVSIVFLLAAVRIRKTGTLFLMGTIVSLPGLTTGNIVGVAACAVGWLLADVIAGHYTHRARIVVAYVAGSTFQFTGYTLPLFLSAGEHLTTRNGTYRLSDEAIQEYLSYVTWPVFVGATLLTAVLSAAGALLSARVIRKHFRKAGLVR</sequence>
<name>A0A372FYM8_9ACTN</name>
<keyword evidence="3" id="KW-1185">Reference proteome</keyword>
<organism evidence="2 3">
    <name type="scientific">Micromonospora craniellae</name>
    <dbReference type="NCBI Taxonomy" id="2294034"/>
    <lineage>
        <taxon>Bacteria</taxon>
        <taxon>Bacillati</taxon>
        <taxon>Actinomycetota</taxon>
        <taxon>Actinomycetes</taxon>
        <taxon>Micromonosporales</taxon>
        <taxon>Micromonosporaceae</taxon>
        <taxon>Micromonospora</taxon>
    </lineage>
</organism>
<accession>A0A372FYM8</accession>
<dbReference type="Proteomes" id="UP000262621">
    <property type="component" value="Unassembled WGS sequence"/>
</dbReference>
<keyword evidence="1" id="KW-0812">Transmembrane</keyword>
<dbReference type="InterPro" id="IPR011733">
    <property type="entry name" value="CHP02185_IM"/>
</dbReference>
<dbReference type="AlphaFoldDB" id="A0A372FYM8"/>
<dbReference type="Pfam" id="PF09605">
    <property type="entry name" value="Trep_Strep"/>
    <property type="match status" value="1"/>
</dbReference>
<proteinExistence type="predicted"/>